<keyword evidence="4" id="KW-1185">Reference proteome</keyword>
<evidence type="ECO:0000259" key="2">
    <source>
        <dbReference type="Pfam" id="PF12172"/>
    </source>
</evidence>
<dbReference type="InterPro" id="IPR012340">
    <property type="entry name" value="NA-bd_OB-fold"/>
</dbReference>
<evidence type="ECO:0000259" key="1">
    <source>
        <dbReference type="Pfam" id="PF01796"/>
    </source>
</evidence>
<evidence type="ECO:0000313" key="4">
    <source>
        <dbReference type="Proteomes" id="UP000466578"/>
    </source>
</evidence>
<dbReference type="InterPro" id="IPR052513">
    <property type="entry name" value="Thioester_dehydratase-like"/>
</dbReference>
<dbReference type="SUPFAM" id="SSF50249">
    <property type="entry name" value="Nucleic acid-binding proteins"/>
    <property type="match status" value="1"/>
</dbReference>
<dbReference type="PANTHER" id="PTHR34075:SF5">
    <property type="entry name" value="BLR3430 PROTEIN"/>
    <property type="match status" value="1"/>
</dbReference>
<gene>
    <name evidence="3" type="ORF">MPRI_39250</name>
</gene>
<accession>A0ABM7KCA1</accession>
<reference evidence="3 4" key="1">
    <citation type="journal article" date="2019" name="Emerg. Microbes Infect.">
        <title>Comprehensive subspecies identification of 175 nontuberculous mycobacteria species based on 7547 genomic profiles.</title>
        <authorList>
            <person name="Matsumoto Y."/>
            <person name="Kinjo T."/>
            <person name="Motooka D."/>
            <person name="Nabeya D."/>
            <person name="Jung N."/>
            <person name="Uechi K."/>
            <person name="Horii T."/>
            <person name="Iida T."/>
            <person name="Fujita J."/>
            <person name="Nakamura S."/>
        </authorList>
    </citation>
    <scope>NUCLEOTIDE SEQUENCE [LARGE SCALE GENOMIC DNA]</scope>
    <source>
        <strain evidence="3 4">JCM 30622</strain>
    </source>
</reference>
<evidence type="ECO:0008006" key="5">
    <source>
        <dbReference type="Google" id="ProtNLM"/>
    </source>
</evidence>
<feature type="domain" description="ChsH2 rubredoxin-like zinc ribbon" evidence="2">
    <location>
        <begin position="12"/>
        <end position="46"/>
    </location>
</feature>
<organism evidence="3 4">
    <name type="scientific">Mycobacterium paraintracellulare</name>
    <dbReference type="NCBI Taxonomy" id="1138383"/>
    <lineage>
        <taxon>Bacteria</taxon>
        <taxon>Bacillati</taxon>
        <taxon>Actinomycetota</taxon>
        <taxon>Actinomycetes</taxon>
        <taxon>Mycobacteriales</taxon>
        <taxon>Mycobacteriaceae</taxon>
        <taxon>Mycobacterium</taxon>
        <taxon>Mycobacterium avium complex (MAC)</taxon>
    </lineage>
</organism>
<dbReference type="Proteomes" id="UP000466578">
    <property type="component" value="Chromosome"/>
</dbReference>
<dbReference type="EMBL" id="AP022597">
    <property type="protein sequence ID" value="BBY71738.1"/>
    <property type="molecule type" value="Genomic_DNA"/>
</dbReference>
<protein>
    <recommendedName>
        <fullName evidence="5">DNA-binding protein</fullName>
    </recommendedName>
</protein>
<dbReference type="Pfam" id="PF01796">
    <property type="entry name" value="OB_ChsH2_C"/>
    <property type="match status" value="1"/>
</dbReference>
<feature type="domain" description="ChsH2 C-terminal OB-fold" evidence="1">
    <location>
        <begin position="53"/>
        <end position="121"/>
    </location>
</feature>
<evidence type="ECO:0000313" key="3">
    <source>
        <dbReference type="EMBL" id="BBY71738.1"/>
    </source>
</evidence>
<proteinExistence type="predicted"/>
<sequence length="135" mass="14226">MPVPDESSAPFWSAAADHVLTVARCGRCGKFSMPPDVACPHCHATDPGFGFTPVSGRGVVRSWTVVRQAFLPGFDADLPFVLVDVELAEQAELRLIGRLLDGPKVLDAGLHVGHPVAVAFEDLAPGVAVPAFELA</sequence>
<dbReference type="PANTHER" id="PTHR34075">
    <property type="entry name" value="BLR3430 PROTEIN"/>
    <property type="match status" value="1"/>
</dbReference>
<dbReference type="Pfam" id="PF12172">
    <property type="entry name" value="zf-ChsH2"/>
    <property type="match status" value="1"/>
</dbReference>
<dbReference type="InterPro" id="IPR002878">
    <property type="entry name" value="ChsH2_C"/>
</dbReference>
<dbReference type="Gene3D" id="6.10.30.10">
    <property type="match status" value="1"/>
</dbReference>
<name>A0ABM7KCA1_9MYCO</name>
<dbReference type="InterPro" id="IPR022002">
    <property type="entry name" value="ChsH2_Znr"/>
</dbReference>